<accession>A0ABN1GPU5</accession>
<evidence type="ECO:0000259" key="4">
    <source>
        <dbReference type="PROSITE" id="PS50995"/>
    </source>
</evidence>
<dbReference type="Gene3D" id="1.10.10.10">
    <property type="entry name" value="Winged helix-like DNA-binding domain superfamily/Winged helix DNA-binding domain"/>
    <property type="match status" value="1"/>
</dbReference>
<protein>
    <submittedName>
        <fullName evidence="5">MarR family winged helix-turn-helix transcriptional regulator</fullName>
    </submittedName>
</protein>
<dbReference type="PRINTS" id="PR00598">
    <property type="entry name" value="HTHMARR"/>
</dbReference>
<dbReference type="SMART" id="SM00347">
    <property type="entry name" value="HTH_MARR"/>
    <property type="match status" value="1"/>
</dbReference>
<comment type="caution">
    <text evidence="5">The sequence shown here is derived from an EMBL/GenBank/DDBJ whole genome shotgun (WGS) entry which is preliminary data.</text>
</comment>
<dbReference type="InterPro" id="IPR036390">
    <property type="entry name" value="WH_DNA-bd_sf"/>
</dbReference>
<proteinExistence type="predicted"/>
<evidence type="ECO:0000256" key="1">
    <source>
        <dbReference type="ARBA" id="ARBA00023015"/>
    </source>
</evidence>
<dbReference type="InterPro" id="IPR023187">
    <property type="entry name" value="Tscrpt_reg_MarR-type_CS"/>
</dbReference>
<name>A0ABN1GPU5_9ACTN</name>
<dbReference type="Pfam" id="PF01047">
    <property type="entry name" value="MarR"/>
    <property type="match status" value="1"/>
</dbReference>
<organism evidence="5 6">
    <name type="scientific">Sporichthya brevicatena</name>
    <dbReference type="NCBI Taxonomy" id="171442"/>
    <lineage>
        <taxon>Bacteria</taxon>
        <taxon>Bacillati</taxon>
        <taxon>Actinomycetota</taxon>
        <taxon>Actinomycetes</taxon>
        <taxon>Sporichthyales</taxon>
        <taxon>Sporichthyaceae</taxon>
        <taxon>Sporichthya</taxon>
    </lineage>
</organism>
<dbReference type="InterPro" id="IPR000835">
    <property type="entry name" value="HTH_MarR-typ"/>
</dbReference>
<evidence type="ECO:0000313" key="6">
    <source>
        <dbReference type="Proteomes" id="UP001500957"/>
    </source>
</evidence>
<reference evidence="5 6" key="1">
    <citation type="journal article" date="2019" name="Int. J. Syst. Evol. Microbiol.">
        <title>The Global Catalogue of Microorganisms (GCM) 10K type strain sequencing project: providing services to taxonomists for standard genome sequencing and annotation.</title>
        <authorList>
            <consortium name="The Broad Institute Genomics Platform"/>
            <consortium name="The Broad Institute Genome Sequencing Center for Infectious Disease"/>
            <person name="Wu L."/>
            <person name="Ma J."/>
        </authorList>
    </citation>
    <scope>NUCLEOTIDE SEQUENCE [LARGE SCALE GENOMIC DNA]</scope>
    <source>
        <strain evidence="5 6">JCM 10671</strain>
    </source>
</reference>
<keyword evidence="3" id="KW-0804">Transcription</keyword>
<keyword evidence="6" id="KW-1185">Reference proteome</keyword>
<evidence type="ECO:0000256" key="3">
    <source>
        <dbReference type="ARBA" id="ARBA00023163"/>
    </source>
</evidence>
<keyword evidence="1" id="KW-0805">Transcription regulation</keyword>
<sequence length="171" mass="18595">MATPKVVTDELRVLPLLDHLARVGRRAAEAAMAPSELRPRHLVALTLLAEHGPVGQQTLAETLHLDPSNVVGLLNELEDRDFVVRRRDPADRRRHIVELSPTGVRELRRLQRRLRTVEESLLAGLTVEERATLHGLLTRAAGTPSCAEAAVAELCTEAALDSPGTGSACTE</sequence>
<dbReference type="PANTHER" id="PTHR33164:SF57">
    <property type="entry name" value="MARR-FAMILY TRANSCRIPTIONAL REGULATOR"/>
    <property type="match status" value="1"/>
</dbReference>
<dbReference type="SUPFAM" id="SSF46785">
    <property type="entry name" value="Winged helix' DNA-binding domain"/>
    <property type="match status" value="1"/>
</dbReference>
<dbReference type="Proteomes" id="UP001500957">
    <property type="component" value="Unassembled WGS sequence"/>
</dbReference>
<dbReference type="InterPro" id="IPR036388">
    <property type="entry name" value="WH-like_DNA-bd_sf"/>
</dbReference>
<dbReference type="InterPro" id="IPR039422">
    <property type="entry name" value="MarR/SlyA-like"/>
</dbReference>
<dbReference type="PROSITE" id="PS50995">
    <property type="entry name" value="HTH_MARR_2"/>
    <property type="match status" value="1"/>
</dbReference>
<dbReference type="EMBL" id="BAAAHE010000013">
    <property type="protein sequence ID" value="GAA0616007.1"/>
    <property type="molecule type" value="Genomic_DNA"/>
</dbReference>
<dbReference type="PANTHER" id="PTHR33164">
    <property type="entry name" value="TRANSCRIPTIONAL REGULATOR, MARR FAMILY"/>
    <property type="match status" value="1"/>
</dbReference>
<feature type="domain" description="HTH marR-type" evidence="4">
    <location>
        <begin position="10"/>
        <end position="142"/>
    </location>
</feature>
<evidence type="ECO:0000256" key="2">
    <source>
        <dbReference type="ARBA" id="ARBA00023125"/>
    </source>
</evidence>
<keyword evidence="2" id="KW-0238">DNA-binding</keyword>
<evidence type="ECO:0000313" key="5">
    <source>
        <dbReference type="EMBL" id="GAA0616007.1"/>
    </source>
</evidence>
<dbReference type="RefSeq" id="WP_344603707.1">
    <property type="nucleotide sequence ID" value="NZ_BAAAHE010000013.1"/>
</dbReference>
<dbReference type="PROSITE" id="PS01117">
    <property type="entry name" value="HTH_MARR_1"/>
    <property type="match status" value="1"/>
</dbReference>
<gene>
    <name evidence="5" type="ORF">GCM10009547_17520</name>
</gene>